<dbReference type="SUPFAM" id="SSF82657">
    <property type="entry name" value="BolA-like"/>
    <property type="match status" value="1"/>
</dbReference>
<dbReference type="PANTHER" id="PTHR46229:SF2">
    <property type="entry name" value="BOLA-LIKE PROTEIN 1"/>
    <property type="match status" value="1"/>
</dbReference>
<reference evidence="3 4" key="1">
    <citation type="submission" date="2012-05" db="EMBL/GenBank/DDBJ databases">
        <title>Recombination and specialization in a pathogen metapopulation.</title>
        <authorList>
            <person name="Gardiner A."/>
            <person name="Kemen E."/>
            <person name="Schultz-Larsen T."/>
            <person name="MacLean D."/>
            <person name="Van Oosterhout C."/>
            <person name="Jones J.D.G."/>
        </authorList>
    </citation>
    <scope>NUCLEOTIDE SEQUENCE [LARGE SCALE GENOMIC DNA]</scope>
    <source>
        <strain evidence="3 4">Ac Nc2</strain>
    </source>
</reference>
<organism evidence="3 4">
    <name type="scientific">Albugo candida</name>
    <dbReference type="NCBI Taxonomy" id="65357"/>
    <lineage>
        <taxon>Eukaryota</taxon>
        <taxon>Sar</taxon>
        <taxon>Stramenopiles</taxon>
        <taxon>Oomycota</taxon>
        <taxon>Peronosporomycetes</taxon>
        <taxon>Albuginales</taxon>
        <taxon>Albuginaceae</taxon>
        <taxon>Albugo</taxon>
    </lineage>
</organism>
<dbReference type="Gene3D" id="3.30.300.90">
    <property type="entry name" value="BolA-like"/>
    <property type="match status" value="1"/>
</dbReference>
<dbReference type="STRING" id="65357.A0A024GDZ6"/>
<dbReference type="GO" id="GO:1990229">
    <property type="term" value="C:iron-sulfur cluster assembly complex"/>
    <property type="evidence" value="ECO:0007669"/>
    <property type="project" value="UniProtKB-ARBA"/>
</dbReference>
<evidence type="ECO:0000313" key="3">
    <source>
        <dbReference type="EMBL" id="CCI44759.1"/>
    </source>
</evidence>
<accession>A0A024GDZ6</accession>
<keyword evidence="4" id="KW-1185">Reference proteome</keyword>
<evidence type="ECO:0000256" key="1">
    <source>
        <dbReference type="ARBA" id="ARBA00005578"/>
    </source>
</evidence>
<dbReference type="FunFam" id="3.30.300.90:FF:000001">
    <property type="entry name" value="Transcriptional regulator BolA"/>
    <property type="match status" value="1"/>
</dbReference>
<dbReference type="InParanoid" id="A0A024GDZ6"/>
<dbReference type="InterPro" id="IPR002634">
    <property type="entry name" value="BolA"/>
</dbReference>
<protein>
    <recommendedName>
        <fullName evidence="5">BolA protein</fullName>
    </recommendedName>
</protein>
<comment type="caution">
    <text evidence="3">The sequence shown here is derived from an EMBL/GenBank/DDBJ whole genome shotgun (WGS) entry which is preliminary data.</text>
</comment>
<dbReference type="OrthoDB" id="4983at2759"/>
<dbReference type="Pfam" id="PF01722">
    <property type="entry name" value="BolA"/>
    <property type="match status" value="1"/>
</dbReference>
<evidence type="ECO:0008006" key="5">
    <source>
        <dbReference type="Google" id="ProtNLM"/>
    </source>
</evidence>
<comment type="similarity">
    <text evidence="1 2">Belongs to the BolA/IbaG family.</text>
</comment>
<dbReference type="EMBL" id="CAIX01000079">
    <property type="protein sequence ID" value="CCI44759.1"/>
    <property type="molecule type" value="Genomic_DNA"/>
</dbReference>
<dbReference type="InterPro" id="IPR050961">
    <property type="entry name" value="BolA/IbaG_stress_morph_reg"/>
</dbReference>
<proteinExistence type="inferred from homology"/>
<dbReference type="AlphaFoldDB" id="A0A024GDZ6"/>
<dbReference type="GO" id="GO:0005739">
    <property type="term" value="C:mitochondrion"/>
    <property type="evidence" value="ECO:0007669"/>
    <property type="project" value="TreeGrafter"/>
</dbReference>
<name>A0A024GDZ6_9STRA</name>
<dbReference type="Proteomes" id="UP000053237">
    <property type="component" value="Unassembled WGS sequence"/>
</dbReference>
<sequence length="147" mass="16428">MIALRHIAQQIGHLHPTKQITNTLHQNRVEIIMSEGPLAKQIRAKLAAALNPQHLDVINESHMHNVPKGTESHFKVVVVAEAFEGMPLIQRHQMVHKALAEELEGLLHALTIQSKTPQQWEKNCNVTPSPKCLGGMAKEAERLEKAK</sequence>
<evidence type="ECO:0000313" key="4">
    <source>
        <dbReference type="Proteomes" id="UP000053237"/>
    </source>
</evidence>
<dbReference type="InterPro" id="IPR036065">
    <property type="entry name" value="BolA-like_sf"/>
</dbReference>
<gene>
    <name evidence="3" type="ORF">BN9_055830</name>
</gene>
<evidence type="ECO:0000256" key="2">
    <source>
        <dbReference type="RuleBase" id="RU003860"/>
    </source>
</evidence>
<dbReference type="PANTHER" id="PTHR46229">
    <property type="entry name" value="BOLA TRANSCRIPTION REGULATOR"/>
    <property type="match status" value="1"/>
</dbReference>